<accession>A0A1H3WRQ3</accession>
<dbReference type="SUPFAM" id="SSF48334">
    <property type="entry name" value="DNA repair protein MutS, domain III"/>
    <property type="match status" value="1"/>
</dbReference>
<dbReference type="Pfam" id="PF00488">
    <property type="entry name" value="MutS_V"/>
    <property type="match status" value="1"/>
</dbReference>
<keyword evidence="3" id="KW-0238">DNA-binding</keyword>
<dbReference type="SUPFAM" id="SSF52540">
    <property type="entry name" value="P-loop containing nucleoside triphosphate hydrolases"/>
    <property type="match status" value="1"/>
</dbReference>
<organism evidence="5 6">
    <name type="scientific">Chitinophaga terrae</name>
    <name type="common">ex Kim and Jung 2007</name>
    <dbReference type="NCBI Taxonomy" id="408074"/>
    <lineage>
        <taxon>Bacteria</taxon>
        <taxon>Pseudomonadati</taxon>
        <taxon>Bacteroidota</taxon>
        <taxon>Chitinophagia</taxon>
        <taxon>Chitinophagales</taxon>
        <taxon>Chitinophagaceae</taxon>
        <taxon>Chitinophaga</taxon>
    </lineage>
</organism>
<dbReference type="SMART" id="SM00534">
    <property type="entry name" value="MUTSac"/>
    <property type="match status" value="1"/>
</dbReference>
<protein>
    <submittedName>
        <fullName evidence="5">MutS domain III</fullName>
    </submittedName>
</protein>
<evidence type="ECO:0000313" key="6">
    <source>
        <dbReference type="Proteomes" id="UP000199656"/>
    </source>
</evidence>
<dbReference type="AlphaFoldDB" id="A0A1H3WRQ3"/>
<evidence type="ECO:0000256" key="3">
    <source>
        <dbReference type="ARBA" id="ARBA00023125"/>
    </source>
</evidence>
<feature type="domain" description="DNA mismatch repair proteins mutS family" evidence="4">
    <location>
        <begin position="256"/>
        <end position="441"/>
    </location>
</feature>
<dbReference type="STRING" id="408074.SAMN05660909_00026"/>
<dbReference type="GO" id="GO:0006298">
    <property type="term" value="P:mismatch repair"/>
    <property type="evidence" value="ECO:0007669"/>
    <property type="project" value="InterPro"/>
</dbReference>
<sequence>MSFHIDRQTREELNLSGKFRTDSVYHLFNKVKSQGGAQMLDEMFRSPLEDAEAINARSSIIRYFQEQALTFTFDPQQLADVREYIDSGTGNSELLALGNLLVKMALSSLVHDEGLKKIVQGLHAAIGTLRSCREFIGRMGNIPAAYEARIADVREIMADKTIVQLCEIDIYRALPLQKMASYDYFLRSKFRNKIEKVLSFIYEADVFIAVSDVARTRGFAYAEAKPASANLFSATDLRHPAIEGAVGNTVKMDTGNNVFFLTGANMAGKSTLMKAIGIGLYLAHMGFPVAASELTFSVRQGLYTSINTADNIGLGYSHFYAEVMRVKEAADAVASGKNLLLIFDELFKGTNVKDAYDGTLAVTAAFAEYRNCLFIVSTHIIEVGAALMENKHINFEYMPTVMENGRPRYTYQLKKGITEDRQGMMIIENEGILELITQGVRS</sequence>
<evidence type="ECO:0000256" key="2">
    <source>
        <dbReference type="ARBA" id="ARBA00022840"/>
    </source>
</evidence>
<dbReference type="Proteomes" id="UP000199656">
    <property type="component" value="Unassembled WGS sequence"/>
</dbReference>
<dbReference type="PANTHER" id="PTHR11361:SF34">
    <property type="entry name" value="DNA MISMATCH REPAIR PROTEIN MSH1, MITOCHONDRIAL"/>
    <property type="match status" value="1"/>
</dbReference>
<gene>
    <name evidence="5" type="ORF">SAMN05660909_00026</name>
</gene>
<keyword evidence="1" id="KW-0547">Nucleotide-binding</keyword>
<dbReference type="InterPro" id="IPR036187">
    <property type="entry name" value="DNA_mismatch_repair_MutS_sf"/>
</dbReference>
<dbReference type="PANTHER" id="PTHR11361">
    <property type="entry name" value="DNA MISMATCH REPAIR PROTEIN MUTS FAMILY MEMBER"/>
    <property type="match status" value="1"/>
</dbReference>
<dbReference type="GO" id="GO:0140664">
    <property type="term" value="F:ATP-dependent DNA damage sensor activity"/>
    <property type="evidence" value="ECO:0007669"/>
    <property type="project" value="InterPro"/>
</dbReference>
<evidence type="ECO:0000259" key="4">
    <source>
        <dbReference type="SMART" id="SM00534"/>
    </source>
</evidence>
<dbReference type="GO" id="GO:0005524">
    <property type="term" value="F:ATP binding"/>
    <property type="evidence" value="ECO:0007669"/>
    <property type="project" value="UniProtKB-KW"/>
</dbReference>
<dbReference type="InterPro" id="IPR000432">
    <property type="entry name" value="DNA_mismatch_repair_MutS_C"/>
</dbReference>
<name>A0A1H3WRQ3_9BACT</name>
<keyword evidence="6" id="KW-1185">Reference proteome</keyword>
<keyword evidence="2" id="KW-0067">ATP-binding</keyword>
<dbReference type="GO" id="GO:0030983">
    <property type="term" value="F:mismatched DNA binding"/>
    <property type="evidence" value="ECO:0007669"/>
    <property type="project" value="InterPro"/>
</dbReference>
<dbReference type="EMBL" id="FNRL01000001">
    <property type="protein sequence ID" value="SDZ89809.1"/>
    <property type="molecule type" value="Genomic_DNA"/>
</dbReference>
<dbReference type="Gene3D" id="1.10.1420.10">
    <property type="match status" value="1"/>
</dbReference>
<dbReference type="OrthoDB" id="1097361at2"/>
<dbReference type="InterPro" id="IPR027417">
    <property type="entry name" value="P-loop_NTPase"/>
</dbReference>
<dbReference type="RefSeq" id="WP_089757401.1">
    <property type="nucleotide sequence ID" value="NZ_BKAT01000020.1"/>
</dbReference>
<evidence type="ECO:0000256" key="1">
    <source>
        <dbReference type="ARBA" id="ARBA00022741"/>
    </source>
</evidence>
<dbReference type="InterPro" id="IPR045076">
    <property type="entry name" value="MutS"/>
</dbReference>
<dbReference type="Gene3D" id="3.40.50.300">
    <property type="entry name" value="P-loop containing nucleotide triphosphate hydrolases"/>
    <property type="match status" value="1"/>
</dbReference>
<proteinExistence type="predicted"/>
<evidence type="ECO:0000313" key="5">
    <source>
        <dbReference type="EMBL" id="SDZ89809.1"/>
    </source>
</evidence>
<reference evidence="6" key="1">
    <citation type="submission" date="2016-10" db="EMBL/GenBank/DDBJ databases">
        <authorList>
            <person name="Varghese N."/>
            <person name="Submissions S."/>
        </authorList>
    </citation>
    <scope>NUCLEOTIDE SEQUENCE [LARGE SCALE GENOMIC DNA]</scope>
    <source>
        <strain evidence="6">DSM 23920</strain>
    </source>
</reference>